<dbReference type="HAMAP" id="MF_00123">
    <property type="entry name" value="Arg_tRNA_synth"/>
    <property type="match status" value="1"/>
</dbReference>
<dbReference type="PANTHER" id="PTHR11956">
    <property type="entry name" value="ARGINYL-TRNA SYNTHETASE"/>
    <property type="match status" value="1"/>
</dbReference>
<dbReference type="Gene3D" id="1.10.730.10">
    <property type="entry name" value="Isoleucyl-tRNA Synthetase, Domain 1"/>
    <property type="match status" value="1"/>
</dbReference>
<dbReference type="PROSITE" id="PS00178">
    <property type="entry name" value="AA_TRNA_LIGASE_I"/>
    <property type="match status" value="1"/>
</dbReference>
<organism evidence="13 14">
    <name type="scientific">Clostridium facile</name>
    <dbReference type="NCBI Taxonomy" id="2763035"/>
    <lineage>
        <taxon>Bacteria</taxon>
        <taxon>Bacillati</taxon>
        <taxon>Bacillota</taxon>
        <taxon>Clostridia</taxon>
        <taxon>Eubacteriales</taxon>
        <taxon>Clostridiaceae</taxon>
        <taxon>Clostridium</taxon>
    </lineage>
</organism>
<keyword evidence="7 9" id="KW-0030">Aminoacyl-tRNA synthetase</keyword>
<feature type="short sequence motif" description="'HIGH' region" evidence="9">
    <location>
        <begin position="136"/>
        <end position="146"/>
    </location>
</feature>
<comment type="subunit">
    <text evidence="9">Monomer.</text>
</comment>
<dbReference type="Proteomes" id="UP000649151">
    <property type="component" value="Unassembled WGS sequence"/>
</dbReference>
<evidence type="ECO:0000256" key="2">
    <source>
        <dbReference type="ARBA" id="ARBA00022490"/>
    </source>
</evidence>
<keyword evidence="6 9" id="KW-0648">Protein biosynthesis</keyword>
<protein>
    <recommendedName>
        <fullName evidence="9">Arginine--tRNA ligase</fullName>
        <ecNumber evidence="9">6.1.1.19</ecNumber>
    </recommendedName>
    <alternativeName>
        <fullName evidence="9">Arginyl-tRNA synthetase</fullName>
        <shortName evidence="9">ArgRS</shortName>
    </alternativeName>
</protein>
<dbReference type="InterPro" id="IPR009080">
    <property type="entry name" value="tRNAsynth_Ia_anticodon-bd"/>
</dbReference>
<evidence type="ECO:0000313" key="13">
    <source>
        <dbReference type="EMBL" id="MBC5786448.1"/>
    </source>
</evidence>
<dbReference type="EC" id="6.1.1.19" evidence="9"/>
<dbReference type="PANTHER" id="PTHR11956:SF5">
    <property type="entry name" value="ARGININE--TRNA LIGASE, CYTOPLASMIC"/>
    <property type="match status" value="1"/>
</dbReference>
<keyword evidence="2 9" id="KW-0963">Cytoplasm</keyword>
<dbReference type="SMART" id="SM01016">
    <property type="entry name" value="Arg_tRNA_synt_N"/>
    <property type="match status" value="1"/>
</dbReference>
<evidence type="ECO:0000256" key="10">
    <source>
        <dbReference type="RuleBase" id="RU363038"/>
    </source>
</evidence>
<accession>A0ABR7IMU4</accession>
<dbReference type="SUPFAM" id="SSF52374">
    <property type="entry name" value="Nucleotidylyl transferase"/>
    <property type="match status" value="1"/>
</dbReference>
<reference evidence="13 14" key="1">
    <citation type="submission" date="2020-08" db="EMBL/GenBank/DDBJ databases">
        <title>Genome public.</title>
        <authorList>
            <person name="Liu C."/>
            <person name="Sun Q."/>
        </authorList>
    </citation>
    <scope>NUCLEOTIDE SEQUENCE [LARGE SCALE GENOMIC DNA]</scope>
    <source>
        <strain evidence="13 14">NSJ-27</strain>
    </source>
</reference>
<dbReference type="InterPro" id="IPR035684">
    <property type="entry name" value="ArgRS_core"/>
</dbReference>
<evidence type="ECO:0000259" key="11">
    <source>
        <dbReference type="SMART" id="SM00836"/>
    </source>
</evidence>
<sequence length="564" mass="62687">MSNPMKSASDSLHEVLLKAIGQAVAEGELPAEPIPAFQIEIPGDTSHGDFATNVAMVSARSFKMAPRKIAEIICGQIDLTGTCFERFEIAGPGFINFFLNQNWFGTVVQSILEEKEQYGKSDFGNHKKVMVEFVSANPTGPMHIGNARGGAIGDCLAAVLDWAGYDVTKEFYINDAGNQIEKFGMSLSVRYQQIYKGEDAVELPENAYHGVDIIEHAKNFAGIYGNKFMDVDEETRKKALVDYALPLNIANLKTDLGKYRIEYDVWFKESSLYADGLVDKVITILKDNGLTYEKDGALWYKATEFGAEKDDVLVRANGIPTYFAADIAYHYNKFAIRHFDKVINIWGADHHGHVARLKGAMNAVGLDGNKLDVVLMQMVRLMRDGEPVKVSKRTGKSITLVNLLDEIPIDAARFFFNLRESNSHLDFDLDLAVAQNSSNPVYYVQYAHARICSILANLKEDGFVPTSNTEGYSLLVAPEEIELIRHLAKLPGDIVEAAKAYDPARITRYVLDLATLFHKFYNACKVRGNENPDLTQARLNLCAAVNIVLENVLTMLKIDAPESM</sequence>
<dbReference type="InterPro" id="IPR008909">
    <property type="entry name" value="DALR_anticod-bd"/>
</dbReference>
<evidence type="ECO:0000259" key="12">
    <source>
        <dbReference type="SMART" id="SM01016"/>
    </source>
</evidence>
<keyword evidence="14" id="KW-1185">Reference proteome</keyword>
<dbReference type="NCBIfam" id="TIGR00456">
    <property type="entry name" value="argS"/>
    <property type="match status" value="1"/>
</dbReference>
<evidence type="ECO:0000256" key="1">
    <source>
        <dbReference type="ARBA" id="ARBA00005594"/>
    </source>
</evidence>
<feature type="domain" description="Arginyl tRNA synthetase N-terminal" evidence="12">
    <location>
        <begin position="10"/>
        <end position="99"/>
    </location>
</feature>
<dbReference type="GO" id="GO:0004814">
    <property type="term" value="F:arginine-tRNA ligase activity"/>
    <property type="evidence" value="ECO:0007669"/>
    <property type="project" value="UniProtKB-EC"/>
</dbReference>
<proteinExistence type="inferred from homology"/>
<evidence type="ECO:0000256" key="4">
    <source>
        <dbReference type="ARBA" id="ARBA00022741"/>
    </source>
</evidence>
<feature type="domain" description="DALR anticodon binding" evidence="11">
    <location>
        <begin position="444"/>
        <end position="564"/>
    </location>
</feature>
<evidence type="ECO:0000256" key="7">
    <source>
        <dbReference type="ARBA" id="ARBA00023146"/>
    </source>
</evidence>
<evidence type="ECO:0000256" key="3">
    <source>
        <dbReference type="ARBA" id="ARBA00022598"/>
    </source>
</evidence>
<keyword evidence="3 9" id="KW-0436">Ligase</keyword>
<gene>
    <name evidence="9" type="primary">argS</name>
    <name evidence="13" type="ORF">H8Z77_00185</name>
</gene>
<dbReference type="InterPro" id="IPR001278">
    <property type="entry name" value="Arg-tRNA-ligase"/>
</dbReference>
<dbReference type="SUPFAM" id="SSF47323">
    <property type="entry name" value="Anticodon-binding domain of a subclass of class I aminoacyl-tRNA synthetases"/>
    <property type="match status" value="1"/>
</dbReference>
<comment type="subcellular location">
    <subcellularLocation>
        <location evidence="9">Cytoplasm</location>
    </subcellularLocation>
</comment>
<comment type="similarity">
    <text evidence="1 9 10">Belongs to the class-I aminoacyl-tRNA synthetase family.</text>
</comment>
<evidence type="ECO:0000256" key="8">
    <source>
        <dbReference type="ARBA" id="ARBA00049339"/>
    </source>
</evidence>
<dbReference type="InterPro" id="IPR001412">
    <property type="entry name" value="aa-tRNA-synth_I_CS"/>
</dbReference>
<dbReference type="InterPro" id="IPR005148">
    <property type="entry name" value="Arg-tRNA-synth_N"/>
</dbReference>
<dbReference type="Gene3D" id="3.40.50.620">
    <property type="entry name" value="HUPs"/>
    <property type="match status" value="1"/>
</dbReference>
<keyword evidence="5 9" id="KW-0067">ATP-binding</keyword>
<dbReference type="Pfam" id="PF00750">
    <property type="entry name" value="tRNA-synt_1d"/>
    <property type="match status" value="1"/>
</dbReference>
<dbReference type="EMBL" id="JACOQK010000001">
    <property type="protein sequence ID" value="MBC5786448.1"/>
    <property type="molecule type" value="Genomic_DNA"/>
</dbReference>
<dbReference type="CDD" id="cd00671">
    <property type="entry name" value="ArgRS_core"/>
    <property type="match status" value="1"/>
</dbReference>
<dbReference type="InterPro" id="IPR014729">
    <property type="entry name" value="Rossmann-like_a/b/a_fold"/>
</dbReference>
<dbReference type="SUPFAM" id="SSF55190">
    <property type="entry name" value="Arginyl-tRNA synthetase (ArgRS), N-terminal 'additional' domain"/>
    <property type="match status" value="1"/>
</dbReference>
<dbReference type="Pfam" id="PF03485">
    <property type="entry name" value="Arg_tRNA_synt_N"/>
    <property type="match status" value="1"/>
</dbReference>
<dbReference type="SMART" id="SM00836">
    <property type="entry name" value="DALR_1"/>
    <property type="match status" value="1"/>
</dbReference>
<dbReference type="Pfam" id="PF05746">
    <property type="entry name" value="DALR_1"/>
    <property type="match status" value="1"/>
</dbReference>
<dbReference type="Gene3D" id="3.30.1360.70">
    <property type="entry name" value="Arginyl tRNA synthetase N-terminal domain"/>
    <property type="match status" value="1"/>
</dbReference>
<evidence type="ECO:0000256" key="6">
    <source>
        <dbReference type="ARBA" id="ARBA00022917"/>
    </source>
</evidence>
<comment type="caution">
    <text evidence="13">The sequence shown here is derived from an EMBL/GenBank/DDBJ whole genome shotgun (WGS) entry which is preliminary data.</text>
</comment>
<dbReference type="RefSeq" id="WP_186995788.1">
    <property type="nucleotide sequence ID" value="NZ_JACOQK010000001.1"/>
</dbReference>
<name>A0ABR7IMU4_9CLOT</name>
<dbReference type="PRINTS" id="PR01038">
    <property type="entry name" value="TRNASYNTHARG"/>
</dbReference>
<evidence type="ECO:0000256" key="5">
    <source>
        <dbReference type="ARBA" id="ARBA00022840"/>
    </source>
</evidence>
<dbReference type="InterPro" id="IPR036695">
    <property type="entry name" value="Arg-tRNA-synth_N_sf"/>
</dbReference>
<evidence type="ECO:0000313" key="14">
    <source>
        <dbReference type="Proteomes" id="UP000649151"/>
    </source>
</evidence>
<keyword evidence="4 9" id="KW-0547">Nucleotide-binding</keyword>
<comment type="catalytic activity">
    <reaction evidence="8 9">
        <text>tRNA(Arg) + L-arginine + ATP = L-arginyl-tRNA(Arg) + AMP + diphosphate</text>
        <dbReference type="Rhea" id="RHEA:20301"/>
        <dbReference type="Rhea" id="RHEA-COMP:9658"/>
        <dbReference type="Rhea" id="RHEA-COMP:9673"/>
        <dbReference type="ChEBI" id="CHEBI:30616"/>
        <dbReference type="ChEBI" id="CHEBI:32682"/>
        <dbReference type="ChEBI" id="CHEBI:33019"/>
        <dbReference type="ChEBI" id="CHEBI:78442"/>
        <dbReference type="ChEBI" id="CHEBI:78513"/>
        <dbReference type="ChEBI" id="CHEBI:456215"/>
        <dbReference type="EC" id="6.1.1.19"/>
    </reaction>
</comment>
<evidence type="ECO:0000256" key="9">
    <source>
        <dbReference type="HAMAP-Rule" id="MF_00123"/>
    </source>
</evidence>